<dbReference type="Proteomes" id="UP000515947">
    <property type="component" value="Chromosome"/>
</dbReference>
<name>A0A7G9R6V0_9ACTN</name>
<reference evidence="2 3" key="1">
    <citation type="submission" date="2020-08" db="EMBL/GenBank/DDBJ databases">
        <title>Genome sequence of Nocardioides mesophilus KACC 16243T.</title>
        <authorList>
            <person name="Hyun D.-W."/>
            <person name="Bae J.-W."/>
        </authorList>
    </citation>
    <scope>NUCLEOTIDE SEQUENCE [LARGE SCALE GENOMIC DNA]</scope>
    <source>
        <strain evidence="2 3">KACC 16243</strain>
    </source>
</reference>
<organism evidence="2 3">
    <name type="scientific">Nocardioides mesophilus</name>
    <dbReference type="NCBI Taxonomy" id="433659"/>
    <lineage>
        <taxon>Bacteria</taxon>
        <taxon>Bacillati</taxon>
        <taxon>Actinomycetota</taxon>
        <taxon>Actinomycetes</taxon>
        <taxon>Propionibacteriales</taxon>
        <taxon>Nocardioidaceae</taxon>
        <taxon>Nocardioides</taxon>
    </lineage>
</organism>
<protein>
    <submittedName>
        <fullName evidence="2">FHA domain-containing protein</fullName>
    </submittedName>
</protein>
<dbReference type="SUPFAM" id="SSF49879">
    <property type="entry name" value="SMAD/FHA domain"/>
    <property type="match status" value="1"/>
</dbReference>
<gene>
    <name evidence="2" type="ORF">H9L09_11905</name>
</gene>
<proteinExistence type="predicted"/>
<dbReference type="CDD" id="cd00060">
    <property type="entry name" value="FHA"/>
    <property type="match status" value="1"/>
</dbReference>
<sequence length="306" mass="33306">MTTQLGQPGQLRQPGQLEHLDVRADLDLEVEVPGGGPVRATLRGSGRRLDLRVDSPAAFAGRGDAPTVRAIADGLARHGLTVRVSTGSTHLITLGVARSPWWHRRLTGSAHIRLGSARGLWTSARSRARSVDEPVLPDLTLTPPGTTLPLLPTFLRRPYRRPTTTHAQAGGGDPRLVLAPGEHPWPGDRQPFFRLRRKVTSIGSGEHCDIRLPGLAERHAEIVHDDRDEYVVVAHDPDTRVNGERIGSALLRTATRLEVAGWTLTFSRQEHADHGRPYGGRVGGEAGHQRSQPSRPAARGPESEIK</sequence>
<dbReference type="InterPro" id="IPR008984">
    <property type="entry name" value="SMAD_FHA_dom_sf"/>
</dbReference>
<dbReference type="AlphaFoldDB" id="A0A7G9R6V0"/>
<dbReference type="EMBL" id="CP060713">
    <property type="protein sequence ID" value="QNN51325.1"/>
    <property type="molecule type" value="Genomic_DNA"/>
</dbReference>
<feature type="region of interest" description="Disordered" evidence="1">
    <location>
        <begin position="268"/>
        <end position="306"/>
    </location>
</feature>
<accession>A0A7G9R6V0</accession>
<feature type="compositionally biased region" description="Gly residues" evidence="1">
    <location>
        <begin position="277"/>
        <end position="286"/>
    </location>
</feature>
<evidence type="ECO:0000313" key="2">
    <source>
        <dbReference type="EMBL" id="QNN51325.1"/>
    </source>
</evidence>
<evidence type="ECO:0000256" key="1">
    <source>
        <dbReference type="SAM" id="MobiDB-lite"/>
    </source>
</evidence>
<dbReference type="RefSeq" id="WP_187577165.1">
    <property type="nucleotide sequence ID" value="NZ_CP060713.1"/>
</dbReference>
<dbReference type="Gene3D" id="2.60.200.20">
    <property type="match status" value="1"/>
</dbReference>
<dbReference type="KEGG" id="nmes:H9L09_11905"/>
<evidence type="ECO:0000313" key="3">
    <source>
        <dbReference type="Proteomes" id="UP000515947"/>
    </source>
</evidence>
<keyword evidence="3" id="KW-1185">Reference proteome</keyword>